<dbReference type="GO" id="GO:0005829">
    <property type="term" value="C:cytosol"/>
    <property type="evidence" value="ECO:0007669"/>
    <property type="project" value="TreeGrafter"/>
</dbReference>
<dbReference type="SUPFAM" id="SSF53383">
    <property type="entry name" value="PLP-dependent transferases"/>
    <property type="match status" value="1"/>
</dbReference>
<dbReference type="InterPro" id="IPR015422">
    <property type="entry name" value="PyrdxlP-dep_Trfase_small"/>
</dbReference>
<evidence type="ECO:0000313" key="7">
    <source>
        <dbReference type="EMBL" id="GBR75330.1"/>
    </source>
</evidence>
<dbReference type="GO" id="GO:0016594">
    <property type="term" value="F:glycine binding"/>
    <property type="evidence" value="ECO:0007669"/>
    <property type="project" value="TreeGrafter"/>
</dbReference>
<name>A0A388TGI5_9BACT</name>
<feature type="domain" description="Glycine dehydrogenase C-terminal" evidence="6">
    <location>
        <begin position="340"/>
        <end position="442"/>
    </location>
</feature>
<dbReference type="EMBL" id="BGZO01000001">
    <property type="protein sequence ID" value="GBR75330.1"/>
    <property type="molecule type" value="Genomic_DNA"/>
</dbReference>
<dbReference type="FunFam" id="3.90.1150.10:FF:000014">
    <property type="entry name" value="Probable glycine dehydrogenase (decarboxylating) subunit 2"/>
    <property type="match status" value="1"/>
</dbReference>
<dbReference type="GO" id="GO:0004375">
    <property type="term" value="F:glycine dehydrogenase (decarboxylating) activity"/>
    <property type="evidence" value="ECO:0007669"/>
    <property type="project" value="UniProtKB-EC"/>
</dbReference>
<dbReference type="NCBIfam" id="NF003346">
    <property type="entry name" value="PRK04366.1"/>
    <property type="match status" value="1"/>
</dbReference>
<dbReference type="Proteomes" id="UP000275925">
    <property type="component" value="Unassembled WGS sequence"/>
</dbReference>
<dbReference type="FunFam" id="3.40.640.10:FF:000224">
    <property type="entry name" value="Probable glycine dehydrogenase (decarboxylating) subunit 2"/>
    <property type="match status" value="1"/>
</dbReference>
<keyword evidence="3" id="KW-0663">Pyridoxal phosphate</keyword>
<evidence type="ECO:0000256" key="5">
    <source>
        <dbReference type="ARBA" id="ARBA00049026"/>
    </source>
</evidence>
<dbReference type="GO" id="GO:0019464">
    <property type="term" value="P:glycine decarboxylation via glycine cleavage system"/>
    <property type="evidence" value="ECO:0007669"/>
    <property type="project" value="TreeGrafter"/>
</dbReference>
<reference evidence="7 8" key="1">
    <citation type="journal article" date="2019" name="ISME J.">
        <title>Genome analyses of uncultured TG2/ZB3 bacteria in 'Margulisbacteria' specifically attached to ectosymbiotic spirochetes of protists in the termite gut.</title>
        <authorList>
            <person name="Utami Y.D."/>
            <person name="Kuwahara H."/>
            <person name="Igai K."/>
            <person name="Murakami T."/>
            <person name="Sugaya K."/>
            <person name="Morikawa T."/>
            <person name="Nagura Y."/>
            <person name="Yuki M."/>
            <person name="Deevong P."/>
            <person name="Inoue T."/>
            <person name="Kihara K."/>
            <person name="Lo N."/>
            <person name="Yamada A."/>
            <person name="Ohkuma M."/>
            <person name="Hongoh Y."/>
        </authorList>
    </citation>
    <scope>NUCLEOTIDE SEQUENCE [LARGE SCALE GENOMIC DNA]</scope>
    <source>
        <strain evidence="7">NkOx7-02</strain>
    </source>
</reference>
<dbReference type="GO" id="GO:0005960">
    <property type="term" value="C:glycine cleavage complex"/>
    <property type="evidence" value="ECO:0007669"/>
    <property type="project" value="TreeGrafter"/>
</dbReference>
<evidence type="ECO:0000256" key="3">
    <source>
        <dbReference type="ARBA" id="ARBA00022898"/>
    </source>
</evidence>
<accession>A0A388TGI5</accession>
<dbReference type="EC" id="1.4.4.2" evidence="2"/>
<dbReference type="PANTHER" id="PTHR11773">
    <property type="entry name" value="GLYCINE DEHYDROGENASE, DECARBOXYLATING"/>
    <property type="match status" value="1"/>
</dbReference>
<evidence type="ECO:0000256" key="4">
    <source>
        <dbReference type="ARBA" id="ARBA00023002"/>
    </source>
</evidence>
<dbReference type="Gene3D" id="6.20.440.10">
    <property type="match status" value="1"/>
</dbReference>
<evidence type="ECO:0000313" key="8">
    <source>
        <dbReference type="Proteomes" id="UP000275925"/>
    </source>
</evidence>
<sequence length="484" mass="53229">MERLIFEYSRAGRRAHTLPDAPSVDFGWPERQALRLPEVSEIDVVRHYTRLSRQNYGVDNGFYPLGSCTMKYNPKVNEKFAEKFAGRNPQEADSANQDLLSKLYATERMLCQVFGYARFTLQPAAGAHGEFTGLLIIRAYHRDRGDARRTKILVPDAAHGTNPASCTLAGFQQVSIKSLQGGVDIADLKKHLDDTVAGLMLTNPNTLGLFEKNILQIADLVHTAGGLLYYDGANANATMGIAKPAAMGFDVCHINLHKTFSTPHGGGGPGAGPVGVSAALVPYLPCPVLDFAPEDGGHYYFNYALPKSIGQVHSFYGNVGVLLKAYAYLRIQGSAGLKKASALAVLNANYLKARLQKVYDIPYPRYCQHEFVISVQNFKKQYGVTAADIAKRLMDYGYHPPTVYFPLIVPECLMLEPTETEAKEELDAFCDALLQIAEEVRTNPALVKSAPHSTIIGRPDEVRAVKEPDLNYFNSLGVFSAYTR</sequence>
<evidence type="ECO:0000256" key="2">
    <source>
        <dbReference type="ARBA" id="ARBA00012134"/>
    </source>
</evidence>
<evidence type="ECO:0000256" key="1">
    <source>
        <dbReference type="ARBA" id="ARBA00003788"/>
    </source>
</evidence>
<dbReference type="InterPro" id="IPR020581">
    <property type="entry name" value="GDC_P"/>
</dbReference>
<evidence type="ECO:0000259" key="6">
    <source>
        <dbReference type="Pfam" id="PF21478"/>
    </source>
</evidence>
<comment type="catalytic activity">
    <reaction evidence="5">
        <text>N(6)-[(R)-lipoyl]-L-lysyl-[glycine-cleavage complex H protein] + glycine + H(+) = N(6)-[(R)-S(8)-aminomethyldihydrolipoyl]-L-lysyl-[glycine-cleavage complex H protein] + CO2</text>
        <dbReference type="Rhea" id="RHEA:24304"/>
        <dbReference type="Rhea" id="RHEA-COMP:10494"/>
        <dbReference type="Rhea" id="RHEA-COMP:10495"/>
        <dbReference type="ChEBI" id="CHEBI:15378"/>
        <dbReference type="ChEBI" id="CHEBI:16526"/>
        <dbReference type="ChEBI" id="CHEBI:57305"/>
        <dbReference type="ChEBI" id="CHEBI:83099"/>
        <dbReference type="ChEBI" id="CHEBI:83143"/>
        <dbReference type="EC" id="1.4.4.2"/>
    </reaction>
</comment>
<organism evidence="7 8">
    <name type="scientific">Candidatus Termititenax persephonae</name>
    <dbReference type="NCBI Taxonomy" id="2218525"/>
    <lineage>
        <taxon>Bacteria</taxon>
        <taxon>Bacillati</taxon>
        <taxon>Candidatus Margulisiibacteriota</taxon>
        <taxon>Candidatus Termititenacia</taxon>
        <taxon>Candidatus Termititenacales</taxon>
        <taxon>Candidatus Termititenacaceae</taxon>
        <taxon>Candidatus Termititenax</taxon>
    </lineage>
</organism>
<comment type="function">
    <text evidence="1">The glycine cleavage system catalyzes the degradation of glycine. The P protein binds the alpha-amino group of glycine through its pyridoxal phosphate cofactor; CO(2) is released and the remaining methylamine moiety is then transferred to the lipoamide cofactor of the H protein.</text>
</comment>
<protein>
    <recommendedName>
        <fullName evidence="2">glycine dehydrogenase (aminomethyl-transferring)</fullName>
        <ecNumber evidence="2">1.4.4.2</ecNumber>
    </recommendedName>
</protein>
<dbReference type="Gene3D" id="3.90.1150.10">
    <property type="entry name" value="Aspartate Aminotransferase, domain 1"/>
    <property type="match status" value="1"/>
</dbReference>
<dbReference type="InterPro" id="IPR015421">
    <property type="entry name" value="PyrdxlP-dep_Trfase_major"/>
</dbReference>
<keyword evidence="4" id="KW-0560">Oxidoreductase</keyword>
<keyword evidence="8" id="KW-1185">Reference proteome</keyword>
<dbReference type="AlphaFoldDB" id="A0A388TGI5"/>
<dbReference type="PANTHER" id="PTHR11773:SF1">
    <property type="entry name" value="GLYCINE DEHYDROGENASE (DECARBOXYLATING), MITOCHONDRIAL"/>
    <property type="match status" value="1"/>
</dbReference>
<dbReference type="Gene3D" id="3.40.640.10">
    <property type="entry name" value="Type I PLP-dependent aspartate aminotransferase-like (Major domain)"/>
    <property type="match status" value="1"/>
</dbReference>
<dbReference type="Pfam" id="PF21478">
    <property type="entry name" value="GcvP2_C"/>
    <property type="match status" value="1"/>
</dbReference>
<comment type="caution">
    <text evidence="7">The sequence shown here is derived from an EMBL/GenBank/DDBJ whole genome shotgun (WGS) entry which is preliminary data.</text>
</comment>
<gene>
    <name evidence="7" type="primary">gcvPB</name>
    <name evidence="7" type="ORF">NO2_0016</name>
</gene>
<dbReference type="GO" id="GO:0030170">
    <property type="term" value="F:pyridoxal phosphate binding"/>
    <property type="evidence" value="ECO:0007669"/>
    <property type="project" value="TreeGrafter"/>
</dbReference>
<dbReference type="InterPro" id="IPR049316">
    <property type="entry name" value="GDC-P_C"/>
</dbReference>
<dbReference type="InterPro" id="IPR015424">
    <property type="entry name" value="PyrdxlP-dep_Trfase"/>
</dbReference>
<proteinExistence type="predicted"/>